<evidence type="ECO:0000256" key="4">
    <source>
        <dbReference type="ARBA" id="ARBA00022692"/>
    </source>
</evidence>
<keyword evidence="4 7" id="KW-0812">Transmembrane</keyword>
<feature type="transmembrane region" description="Helical" evidence="7">
    <location>
        <begin position="136"/>
        <end position="158"/>
    </location>
</feature>
<proteinExistence type="predicted"/>
<name>A0ABY5ETR0_9HYPH</name>
<evidence type="ECO:0000256" key="7">
    <source>
        <dbReference type="SAM" id="Phobius"/>
    </source>
</evidence>
<comment type="subcellular location">
    <subcellularLocation>
        <location evidence="1">Membrane</location>
        <topology evidence="1">Multi-pass membrane protein</topology>
    </subcellularLocation>
</comment>
<accession>A0ABY5ETR0</accession>
<keyword evidence="10" id="KW-1185">Reference proteome</keyword>
<evidence type="ECO:0000313" key="10">
    <source>
        <dbReference type="Proteomes" id="UP001059475"/>
    </source>
</evidence>
<evidence type="ECO:0000256" key="5">
    <source>
        <dbReference type="ARBA" id="ARBA00022989"/>
    </source>
</evidence>
<feature type="transmembrane region" description="Helical" evidence="7">
    <location>
        <begin position="215"/>
        <end position="237"/>
    </location>
</feature>
<sequence length="241" mass="27074">MKDIDHQYKNVLFLPNQPREPLLNVPLIIVALIALCFGIYFVQEYFFSEKLYIKSLEFFSFTPSLFKADPLTFCYTIISYSFMHGSLKHITINMVWLLVFGSPLVKLFGNLRFLIFLGLTATFSVLTYFVAHPDSVISLVGASGAISGMMGAFARYGFPQGYWGGSLQSERFLGPLLSIKQALCSRDVLVYITIWLSVDFIIGISSFLFEEEGISIAWEAHVGGFVSGFLLIGFFGLSRKK</sequence>
<feature type="transmembrane region" description="Helical" evidence="7">
    <location>
        <begin position="188"/>
        <end position="209"/>
    </location>
</feature>
<dbReference type="Gene3D" id="1.20.1540.10">
    <property type="entry name" value="Rhomboid-like"/>
    <property type="match status" value="1"/>
</dbReference>
<evidence type="ECO:0000313" key="9">
    <source>
        <dbReference type="EMBL" id="UTO28804.1"/>
    </source>
</evidence>
<dbReference type="InterPro" id="IPR022764">
    <property type="entry name" value="Peptidase_S54_rhomboid_dom"/>
</dbReference>
<dbReference type="Pfam" id="PF01694">
    <property type="entry name" value="Rhomboid"/>
    <property type="match status" value="1"/>
</dbReference>
<feature type="transmembrane region" description="Helical" evidence="7">
    <location>
        <begin position="21"/>
        <end position="42"/>
    </location>
</feature>
<reference evidence="9" key="1">
    <citation type="submission" date="2022-07" db="EMBL/GenBank/DDBJ databases">
        <title>First report of Bartonella spp. in marsupials in Brazil, with a description of Bartonella harrusi sp. nov. and new proposal for taxonomic reclassification of species of the genus Bartonella.</title>
        <authorList>
            <person name="Amaral R.B."/>
        </authorList>
    </citation>
    <scope>NUCLEOTIDE SEQUENCE</scope>
    <source>
        <strain evidence="9">117A</strain>
    </source>
</reference>
<keyword evidence="9" id="KW-0378">Hydrolase</keyword>
<dbReference type="GO" id="GO:0008233">
    <property type="term" value="F:peptidase activity"/>
    <property type="evidence" value="ECO:0007669"/>
    <property type="project" value="UniProtKB-KW"/>
</dbReference>
<keyword evidence="9" id="KW-0645">Protease</keyword>
<dbReference type="EMBL" id="CP101114">
    <property type="protein sequence ID" value="UTO28804.1"/>
    <property type="molecule type" value="Genomic_DNA"/>
</dbReference>
<organism evidence="9 10">
    <name type="scientific">Bartonella harrusi</name>
    <dbReference type="NCBI Taxonomy" id="2961895"/>
    <lineage>
        <taxon>Bacteria</taxon>
        <taxon>Pseudomonadati</taxon>
        <taxon>Pseudomonadota</taxon>
        <taxon>Alphaproteobacteria</taxon>
        <taxon>Hyphomicrobiales</taxon>
        <taxon>Bartonellaceae</taxon>
        <taxon>Bartonella</taxon>
    </lineage>
</organism>
<evidence type="ECO:0000259" key="8">
    <source>
        <dbReference type="Pfam" id="PF01694"/>
    </source>
</evidence>
<evidence type="ECO:0000256" key="6">
    <source>
        <dbReference type="ARBA" id="ARBA00023136"/>
    </source>
</evidence>
<dbReference type="InterPro" id="IPR035952">
    <property type="entry name" value="Rhomboid-like_sf"/>
</dbReference>
<keyword evidence="6 7" id="KW-0472">Membrane</keyword>
<dbReference type="SUPFAM" id="SSF144091">
    <property type="entry name" value="Rhomboid-like"/>
    <property type="match status" value="1"/>
</dbReference>
<evidence type="ECO:0000256" key="3">
    <source>
        <dbReference type="ARBA" id="ARBA00022519"/>
    </source>
</evidence>
<dbReference type="PANTHER" id="PTHR43066:SF26">
    <property type="entry name" value="RHOMBOID PROTEASE GLPG"/>
    <property type="match status" value="1"/>
</dbReference>
<keyword evidence="3" id="KW-0997">Cell inner membrane</keyword>
<evidence type="ECO:0000256" key="2">
    <source>
        <dbReference type="ARBA" id="ARBA00022475"/>
    </source>
</evidence>
<keyword evidence="2" id="KW-1003">Cell membrane</keyword>
<dbReference type="Proteomes" id="UP001059475">
    <property type="component" value="Chromosome"/>
</dbReference>
<keyword evidence="5 7" id="KW-1133">Transmembrane helix</keyword>
<feature type="transmembrane region" description="Helical" evidence="7">
    <location>
        <begin position="111"/>
        <end position="130"/>
    </location>
</feature>
<protein>
    <submittedName>
        <fullName evidence="9">Rhomboid family intramembrane serine protease</fullName>
    </submittedName>
</protein>
<dbReference type="GO" id="GO:0006508">
    <property type="term" value="P:proteolysis"/>
    <property type="evidence" value="ECO:0007669"/>
    <property type="project" value="UniProtKB-KW"/>
</dbReference>
<dbReference type="PANTHER" id="PTHR43066">
    <property type="entry name" value="RHOMBOID-RELATED PROTEIN"/>
    <property type="match status" value="1"/>
</dbReference>
<gene>
    <name evidence="9" type="ORF">NMK50_02000</name>
</gene>
<evidence type="ECO:0000256" key="1">
    <source>
        <dbReference type="ARBA" id="ARBA00004141"/>
    </source>
</evidence>
<dbReference type="RefSeq" id="WP_254770671.1">
    <property type="nucleotide sequence ID" value="NZ_CP101114.1"/>
</dbReference>
<feature type="domain" description="Peptidase S54 rhomboid" evidence="8">
    <location>
        <begin position="75"/>
        <end position="233"/>
    </location>
</feature>